<reference evidence="2" key="1">
    <citation type="journal article" date="2019" name="Int. J. Syst. Evol. Microbiol.">
        <title>The Global Catalogue of Microorganisms (GCM) 10K type strain sequencing project: providing services to taxonomists for standard genome sequencing and annotation.</title>
        <authorList>
            <consortium name="The Broad Institute Genomics Platform"/>
            <consortium name="The Broad Institute Genome Sequencing Center for Infectious Disease"/>
            <person name="Wu L."/>
            <person name="Ma J."/>
        </authorList>
    </citation>
    <scope>NUCLEOTIDE SEQUENCE [LARGE SCALE GENOMIC DNA]</scope>
    <source>
        <strain evidence="2">CCUG 57942</strain>
    </source>
</reference>
<gene>
    <name evidence="1" type="ORF">ACFSW8_14165</name>
</gene>
<sequence length="150" mass="17519">MADGSERPDLLILDDLEIYRGYYNSTYCVRPIETHDGIKVRFRRDQFAHIVQESSNRDGVKDTPSPQRQQRLSWIKIALQDPSFVFKAGWDNKKRVNDHQRRITVMIDNFVVVIRLKSATAADFVTCYVADDARTQEKLRNAPDWINPYT</sequence>
<accession>A0ABW4ZDT3</accession>
<comment type="caution">
    <text evidence="1">The sequence shown here is derived from an EMBL/GenBank/DDBJ whole genome shotgun (WGS) entry which is preliminary data.</text>
</comment>
<dbReference type="RefSeq" id="WP_377090063.1">
    <property type="nucleotide sequence ID" value="NZ_JBHSJL010000014.1"/>
</dbReference>
<name>A0ABW4ZDT3_9BACT</name>
<dbReference type="EMBL" id="JBHUJB010000066">
    <property type="protein sequence ID" value="MFD2160049.1"/>
    <property type="molecule type" value="Genomic_DNA"/>
</dbReference>
<organism evidence="1 2">
    <name type="scientific">Rubritalea tangerina</name>
    <dbReference type="NCBI Taxonomy" id="430798"/>
    <lineage>
        <taxon>Bacteria</taxon>
        <taxon>Pseudomonadati</taxon>
        <taxon>Verrucomicrobiota</taxon>
        <taxon>Verrucomicrobiia</taxon>
        <taxon>Verrucomicrobiales</taxon>
        <taxon>Rubritaleaceae</taxon>
        <taxon>Rubritalea</taxon>
    </lineage>
</organism>
<evidence type="ECO:0008006" key="3">
    <source>
        <dbReference type="Google" id="ProtNLM"/>
    </source>
</evidence>
<protein>
    <recommendedName>
        <fullName evidence="3">TF-B3 domain-containing protein</fullName>
    </recommendedName>
</protein>
<evidence type="ECO:0000313" key="2">
    <source>
        <dbReference type="Proteomes" id="UP001597389"/>
    </source>
</evidence>
<keyword evidence="2" id="KW-1185">Reference proteome</keyword>
<proteinExistence type="predicted"/>
<dbReference type="Proteomes" id="UP001597389">
    <property type="component" value="Unassembled WGS sequence"/>
</dbReference>
<evidence type="ECO:0000313" key="1">
    <source>
        <dbReference type="EMBL" id="MFD2160049.1"/>
    </source>
</evidence>